<keyword evidence="2" id="KW-0812">Transmembrane</keyword>
<dbReference type="OrthoDB" id="1466422at2"/>
<dbReference type="AlphaFoldDB" id="A0A2S7W8Z0"/>
<keyword evidence="2" id="KW-1133">Transmembrane helix</keyword>
<protein>
    <submittedName>
        <fullName evidence="3">Uncharacterized protein</fullName>
    </submittedName>
</protein>
<dbReference type="RefSeq" id="WP_105045207.1">
    <property type="nucleotide sequence ID" value="NZ_CP150662.1"/>
</dbReference>
<feature type="transmembrane region" description="Helical" evidence="2">
    <location>
        <begin position="30"/>
        <end position="50"/>
    </location>
</feature>
<gene>
    <name evidence="3" type="ORF">BTO13_01645</name>
</gene>
<evidence type="ECO:0000256" key="1">
    <source>
        <dbReference type="SAM" id="MobiDB-lite"/>
    </source>
</evidence>
<evidence type="ECO:0000313" key="3">
    <source>
        <dbReference type="EMBL" id="PQJ74053.1"/>
    </source>
</evidence>
<name>A0A2S7W8Z0_9FLAO</name>
<evidence type="ECO:0000256" key="2">
    <source>
        <dbReference type="SAM" id="Phobius"/>
    </source>
</evidence>
<organism evidence="3 4">
    <name type="scientific">Polaribacter gangjinensis</name>
    <dbReference type="NCBI Taxonomy" id="574710"/>
    <lineage>
        <taxon>Bacteria</taxon>
        <taxon>Pseudomonadati</taxon>
        <taxon>Bacteroidota</taxon>
        <taxon>Flavobacteriia</taxon>
        <taxon>Flavobacteriales</taxon>
        <taxon>Flavobacteriaceae</taxon>
    </lineage>
</organism>
<dbReference type="Proteomes" id="UP000237608">
    <property type="component" value="Unassembled WGS sequence"/>
</dbReference>
<sequence length="244" mass="27454">MSLLLMIIGAVLVAVLLAFAIVKYLPLNLRWIPSIILLAVAVFLGFKIYGGIMEPIQFNKDKVKKYAPVVENLKIIRDAEIKFYEKYGRYTNNKELLIAFIEQAKLAITETRTIVEKENRGGGIIVDVERRVTDTIGYEPVLKYFEGRDYKNMFKVPGVEGVEFELEVAKVEKVQGLIVPTFMARTSKKGILAGMNESLVKQELEAIETDQIKGEYVSVGSLDEVTTGGNWPPSYDKPGEKKQE</sequence>
<keyword evidence="2" id="KW-0472">Membrane</keyword>
<feature type="region of interest" description="Disordered" evidence="1">
    <location>
        <begin position="223"/>
        <end position="244"/>
    </location>
</feature>
<comment type="caution">
    <text evidence="3">The sequence shown here is derived from an EMBL/GenBank/DDBJ whole genome shotgun (WGS) entry which is preliminary data.</text>
</comment>
<proteinExistence type="predicted"/>
<accession>A0A2S7W8Z0</accession>
<reference evidence="3 4" key="1">
    <citation type="submission" date="2016-12" db="EMBL/GenBank/DDBJ databases">
        <title>Trade-off between light-utilization and light-protection in marine flavobacteria.</title>
        <authorList>
            <person name="Kumagai Y."/>
            <person name="Yoshizawa S."/>
            <person name="Kogure K."/>
            <person name="Iwasaki W."/>
        </authorList>
    </citation>
    <scope>NUCLEOTIDE SEQUENCE [LARGE SCALE GENOMIC DNA]</scope>
    <source>
        <strain evidence="3 4">KCTC 22729</strain>
    </source>
</reference>
<dbReference type="EMBL" id="MSCL01000001">
    <property type="protein sequence ID" value="PQJ74053.1"/>
    <property type="molecule type" value="Genomic_DNA"/>
</dbReference>
<evidence type="ECO:0000313" key="4">
    <source>
        <dbReference type="Proteomes" id="UP000237608"/>
    </source>
</evidence>
<keyword evidence="4" id="KW-1185">Reference proteome</keyword>